<dbReference type="SUPFAM" id="SSF56219">
    <property type="entry name" value="DNase I-like"/>
    <property type="match status" value="1"/>
</dbReference>
<comment type="caution">
    <text evidence="2">The sequence shown here is derived from an EMBL/GenBank/DDBJ whole genome shotgun (WGS) entry which is preliminary data.</text>
</comment>
<dbReference type="AlphaFoldDB" id="A0A6V8LE70"/>
<accession>A0A6V8LE70</accession>
<reference evidence="2 3" key="1">
    <citation type="submission" date="2020-03" db="EMBL/GenBank/DDBJ databases">
        <title>Whole genome shotgun sequence of Phytohabitans rumicis NBRC 108638.</title>
        <authorList>
            <person name="Komaki H."/>
            <person name="Tamura T."/>
        </authorList>
    </citation>
    <scope>NUCLEOTIDE SEQUENCE [LARGE SCALE GENOMIC DNA]</scope>
    <source>
        <strain evidence="2 3">NBRC 108638</strain>
    </source>
</reference>
<reference evidence="2 3" key="2">
    <citation type="submission" date="2020-03" db="EMBL/GenBank/DDBJ databases">
        <authorList>
            <person name="Ichikawa N."/>
            <person name="Kimura A."/>
            <person name="Kitahashi Y."/>
            <person name="Uohara A."/>
        </authorList>
    </citation>
    <scope>NUCLEOTIDE SEQUENCE [LARGE SCALE GENOMIC DNA]</scope>
    <source>
        <strain evidence="2 3">NBRC 108638</strain>
    </source>
</reference>
<dbReference type="Gene3D" id="3.60.10.10">
    <property type="entry name" value="Endonuclease/exonuclease/phosphatase"/>
    <property type="match status" value="1"/>
</dbReference>
<proteinExistence type="predicted"/>
<dbReference type="GO" id="GO:0003824">
    <property type="term" value="F:catalytic activity"/>
    <property type="evidence" value="ECO:0007669"/>
    <property type="project" value="InterPro"/>
</dbReference>
<protein>
    <recommendedName>
        <fullName evidence="1">Endonuclease/exonuclease/phosphatase domain-containing protein</fullName>
    </recommendedName>
</protein>
<dbReference type="EMBL" id="BLPG01000001">
    <property type="protein sequence ID" value="GFJ93268.1"/>
    <property type="molecule type" value="Genomic_DNA"/>
</dbReference>
<gene>
    <name evidence="2" type="ORF">Prum_069100</name>
</gene>
<evidence type="ECO:0000259" key="1">
    <source>
        <dbReference type="Pfam" id="PF03372"/>
    </source>
</evidence>
<dbReference type="Pfam" id="PF03372">
    <property type="entry name" value="Exo_endo_phos"/>
    <property type="match status" value="1"/>
</dbReference>
<evidence type="ECO:0000313" key="3">
    <source>
        <dbReference type="Proteomes" id="UP000482960"/>
    </source>
</evidence>
<dbReference type="RefSeq" id="WP_173079935.1">
    <property type="nucleotide sequence ID" value="NZ_BAABJB010000053.1"/>
</dbReference>
<name>A0A6V8LE70_9ACTN</name>
<organism evidence="2 3">
    <name type="scientific">Phytohabitans rumicis</name>
    <dbReference type="NCBI Taxonomy" id="1076125"/>
    <lineage>
        <taxon>Bacteria</taxon>
        <taxon>Bacillati</taxon>
        <taxon>Actinomycetota</taxon>
        <taxon>Actinomycetes</taxon>
        <taxon>Micromonosporales</taxon>
        <taxon>Micromonosporaceae</taxon>
    </lineage>
</organism>
<dbReference type="Proteomes" id="UP000482960">
    <property type="component" value="Unassembled WGS sequence"/>
</dbReference>
<sequence>MITFLTYNAKDYRRHDTPDERDRHRLVEQVIRDAAPDVIAVQELPGHSDEHAEKAALWLAEATGMRCTLGPDYTGPVAATPGGHDDLGLGLLWRPGIWATPGSMRIHRGHQWWHALISVELNVDDGHRVRHACYHAPPRAGGPRRPDEATLLADAMTTSMGLVGADWNNPYYYADRDGRELAWPQPWWDNRDDPDIAVANRLAAQTLSHAGLHDPAVVLGQPRSITTGHWPSERNGPRPIDAILATRRMLDAIRHTVVIDTSIARAASDHLPVGVHYDPAAP</sequence>
<evidence type="ECO:0000313" key="2">
    <source>
        <dbReference type="EMBL" id="GFJ93268.1"/>
    </source>
</evidence>
<dbReference type="InterPro" id="IPR036691">
    <property type="entry name" value="Endo/exonu/phosph_ase_sf"/>
</dbReference>
<keyword evidence="3" id="KW-1185">Reference proteome</keyword>
<dbReference type="InterPro" id="IPR005135">
    <property type="entry name" value="Endo/exonuclease/phosphatase"/>
</dbReference>
<feature type="domain" description="Endonuclease/exonuclease/phosphatase" evidence="1">
    <location>
        <begin position="18"/>
        <end position="270"/>
    </location>
</feature>